<organism evidence="1 2">
    <name type="scientific">Liparis tanakae</name>
    <name type="common">Tanaka's snailfish</name>
    <dbReference type="NCBI Taxonomy" id="230148"/>
    <lineage>
        <taxon>Eukaryota</taxon>
        <taxon>Metazoa</taxon>
        <taxon>Chordata</taxon>
        <taxon>Craniata</taxon>
        <taxon>Vertebrata</taxon>
        <taxon>Euteleostomi</taxon>
        <taxon>Actinopterygii</taxon>
        <taxon>Neopterygii</taxon>
        <taxon>Teleostei</taxon>
        <taxon>Neoteleostei</taxon>
        <taxon>Acanthomorphata</taxon>
        <taxon>Eupercaria</taxon>
        <taxon>Perciformes</taxon>
        <taxon>Cottioidei</taxon>
        <taxon>Cottales</taxon>
        <taxon>Liparidae</taxon>
        <taxon>Liparis</taxon>
    </lineage>
</organism>
<comment type="caution">
    <text evidence="1">The sequence shown here is derived from an EMBL/GenBank/DDBJ whole genome shotgun (WGS) entry which is preliminary data.</text>
</comment>
<dbReference type="AlphaFoldDB" id="A0A4Z2IQE7"/>
<evidence type="ECO:0000313" key="1">
    <source>
        <dbReference type="EMBL" id="TNN79744.1"/>
    </source>
</evidence>
<dbReference type="EMBL" id="SRLO01000061">
    <property type="protein sequence ID" value="TNN79744.1"/>
    <property type="molecule type" value="Genomic_DNA"/>
</dbReference>
<reference evidence="1 2" key="1">
    <citation type="submission" date="2019-03" db="EMBL/GenBank/DDBJ databases">
        <title>First draft genome of Liparis tanakae, snailfish: a comprehensive survey of snailfish specific genes.</title>
        <authorList>
            <person name="Kim W."/>
            <person name="Song I."/>
            <person name="Jeong J.-H."/>
            <person name="Kim D."/>
            <person name="Kim S."/>
            <person name="Ryu S."/>
            <person name="Song J.Y."/>
            <person name="Lee S.K."/>
        </authorList>
    </citation>
    <scope>NUCLEOTIDE SEQUENCE [LARGE SCALE GENOMIC DNA]</scope>
    <source>
        <tissue evidence="1">Muscle</tissue>
    </source>
</reference>
<gene>
    <name evidence="1" type="ORF">EYF80_009977</name>
</gene>
<evidence type="ECO:0000313" key="2">
    <source>
        <dbReference type="Proteomes" id="UP000314294"/>
    </source>
</evidence>
<proteinExistence type="predicted"/>
<keyword evidence="2" id="KW-1185">Reference proteome</keyword>
<sequence>MVTCGVASVSVYRTSRLEPRLLQAGRCRGPSLRLALEQQADKVSGRCAHALEVVLREAEVEATDVQTRLLQTLIQEGGCATQYNVVESFKNISEVESHLLLRQVAPAHDVVQETSLLCPENRNT</sequence>
<name>A0A4Z2IQE7_9TELE</name>
<protein>
    <submittedName>
        <fullName evidence="1">Uncharacterized protein</fullName>
    </submittedName>
</protein>
<accession>A0A4Z2IQE7</accession>
<dbReference type="Proteomes" id="UP000314294">
    <property type="component" value="Unassembled WGS sequence"/>
</dbReference>